<accession>A0A4R6ZN65</accession>
<dbReference type="OrthoDB" id="9810906at2"/>
<sequence length="255" mass="29074">MSTIFGEVRREVANTLYEQEKRYLEEKRGFESKIEGLEASIARLAKQLEEAKAKSPWSIPNPSCFMQSSPFYGISVPTLDESTGEIRLKPPLGRPYYVTYKGKEYVKVNRAPKVGDVINVTSATDLQRFTTQGNELAKVEKVDSDGDVWLDHIVLGASSLLCVQSKHIKDSYDAVYELVQKRITYKGKPYVEVDRDPRKGDVIHITKFDGRPVDEFRMLIENDTSLSYMDERISGELLFDFDNDEYDAVYESVNA</sequence>
<organism evidence="2 3">
    <name type="scientific">Listeria rocourtiae</name>
    <dbReference type="NCBI Taxonomy" id="647910"/>
    <lineage>
        <taxon>Bacteria</taxon>
        <taxon>Bacillati</taxon>
        <taxon>Bacillota</taxon>
        <taxon>Bacilli</taxon>
        <taxon>Bacillales</taxon>
        <taxon>Listeriaceae</taxon>
        <taxon>Listeria</taxon>
    </lineage>
</organism>
<dbReference type="RefSeq" id="WP_133620152.1">
    <property type="nucleotide sequence ID" value="NZ_SNZK01000003.1"/>
</dbReference>
<evidence type="ECO:0000256" key="1">
    <source>
        <dbReference type="SAM" id="Coils"/>
    </source>
</evidence>
<reference evidence="2 3" key="1">
    <citation type="submission" date="2019-03" db="EMBL/GenBank/DDBJ databases">
        <title>Genomic Encyclopedia of Type Strains, Phase III (KMG-III): the genomes of soil and plant-associated and newly described type strains.</title>
        <authorList>
            <person name="Whitman W."/>
        </authorList>
    </citation>
    <scope>NUCLEOTIDE SEQUENCE [LARGE SCALE GENOMIC DNA]</scope>
    <source>
        <strain evidence="2 3">CECT 7972</strain>
    </source>
</reference>
<evidence type="ECO:0000313" key="2">
    <source>
        <dbReference type="EMBL" id="TDR53931.1"/>
    </source>
</evidence>
<name>A0A4R6ZN65_9LIST</name>
<dbReference type="EMBL" id="SNZK01000003">
    <property type="protein sequence ID" value="TDR53931.1"/>
    <property type="molecule type" value="Genomic_DNA"/>
</dbReference>
<evidence type="ECO:0000313" key="3">
    <source>
        <dbReference type="Proteomes" id="UP000295558"/>
    </source>
</evidence>
<protein>
    <submittedName>
        <fullName evidence="2">Uncharacterized protein</fullName>
    </submittedName>
</protein>
<keyword evidence="3" id="KW-1185">Reference proteome</keyword>
<comment type="caution">
    <text evidence="2">The sequence shown here is derived from an EMBL/GenBank/DDBJ whole genome shotgun (WGS) entry which is preliminary data.</text>
</comment>
<dbReference type="STRING" id="1265846.PROCOU_16949"/>
<dbReference type="Proteomes" id="UP000295558">
    <property type="component" value="Unassembled WGS sequence"/>
</dbReference>
<keyword evidence="1" id="KW-0175">Coiled coil</keyword>
<proteinExistence type="predicted"/>
<gene>
    <name evidence="2" type="ORF">DFP96_10325</name>
</gene>
<feature type="coiled-coil region" evidence="1">
    <location>
        <begin position="27"/>
        <end position="54"/>
    </location>
</feature>
<dbReference type="AlphaFoldDB" id="A0A4R6ZN65"/>